<dbReference type="InterPro" id="IPR039494">
    <property type="entry name" value="F8A"/>
</dbReference>
<dbReference type="RefSeq" id="XP_015187205.1">
    <property type="nucleotide sequence ID" value="XM_015331719.1"/>
</dbReference>
<proteinExistence type="predicted"/>
<accession>A0ABM1J417</accession>
<dbReference type="Proteomes" id="UP000694924">
    <property type="component" value="Unplaced"/>
</dbReference>
<sequence>MSQINQGQKVDTADILARYQIISNKIKKRFLRKPNITEANDQFCALAVECEQKELWQYAGLCYLAAARCHGTLKNASSEISLLIKAGRQFLTAEKKNNDIGCPSLGQENMVTAVSCFRHSSLRCSNQMGFNTLSAGLAIELALSLGANSAGIQQLRKSIDTFPTPKGVNTLISYYIEQGDHVAALNVLNEFVEFVKTYINIGIRSNYNVILRRCEITRVLLLLILQPSPKRLAPSLVQVLEKYTWVEEGTNNGLDMSEDELLLLQSLVLACQSRDFQVLFELEGELWPYFNAEQKELLHKLIKVLTLQ</sequence>
<gene>
    <name evidence="2" type="primary">LOC107072091</name>
</gene>
<evidence type="ECO:0000313" key="1">
    <source>
        <dbReference type="Proteomes" id="UP000694924"/>
    </source>
</evidence>
<keyword evidence="1" id="KW-1185">Reference proteome</keyword>
<dbReference type="PANTHER" id="PTHR16797:SF4">
    <property type="entry name" value="40-KDA HUNTINGTIN-ASSOCIATED PROTEIN"/>
    <property type="match status" value="1"/>
</dbReference>
<dbReference type="PANTHER" id="PTHR16797">
    <property type="entry name" value="FACTOR VIII-ASSOCIATED GENE 1"/>
    <property type="match status" value="1"/>
</dbReference>
<organism evidence="1 2">
    <name type="scientific">Polistes dominula</name>
    <name type="common">European paper wasp</name>
    <name type="synonym">Vespa dominula</name>
    <dbReference type="NCBI Taxonomy" id="743375"/>
    <lineage>
        <taxon>Eukaryota</taxon>
        <taxon>Metazoa</taxon>
        <taxon>Ecdysozoa</taxon>
        <taxon>Arthropoda</taxon>
        <taxon>Hexapoda</taxon>
        <taxon>Insecta</taxon>
        <taxon>Pterygota</taxon>
        <taxon>Neoptera</taxon>
        <taxon>Endopterygota</taxon>
        <taxon>Hymenoptera</taxon>
        <taxon>Apocrita</taxon>
        <taxon>Aculeata</taxon>
        <taxon>Vespoidea</taxon>
        <taxon>Vespidae</taxon>
        <taxon>Polistinae</taxon>
        <taxon>Polistini</taxon>
        <taxon>Polistes</taxon>
    </lineage>
</organism>
<name>A0ABM1J417_POLDO</name>
<dbReference type="GeneID" id="107072091"/>
<protein>
    <submittedName>
        <fullName evidence="2">Factor VIII intron 22 protein-like isoform X1</fullName>
    </submittedName>
</protein>
<reference evidence="2" key="1">
    <citation type="submission" date="2025-08" db="UniProtKB">
        <authorList>
            <consortium name="RefSeq"/>
        </authorList>
    </citation>
    <scope>IDENTIFICATION</scope>
    <source>
        <tissue evidence="2">Whole body</tissue>
    </source>
</reference>
<evidence type="ECO:0000313" key="2">
    <source>
        <dbReference type="RefSeq" id="XP_015187205.1"/>
    </source>
</evidence>